<name>A0A8W8LIH0_MAGGI</name>
<sequence>MYLYLRHGDSLELLKVVLKDGYRPMIDDVGNDLQLEPAIWFKSLFIDAIFIDGNCREVRVRMEPGDSVREVLVFEDYDYNELDPKAQELFEATRELLISMGRREFSKKQFKTELLRLLHCYIMPSILLTVDDMSNLHNALGIVEKQLKSIEQTIEEKGVDVHLKESSLAKKRKEILENEDFTSETYILSCNPKFLQEFEKHIEKDVKEACHVFDAIQRKVDELKLSNSTADELGLVRKERDACHENLVKIKTIQETIKHAKKSKQLLEADTTNDCHQIYIEINEQLQEEMEELHRLCLHKAKISSVREAIKQALDDLKTDGQTFGWQMKYDGTAEHDTDVIGMNCKPKDWYTLEETIFSIFADITNDVTDRHFRFCSGIHDKIAAVLKETEDQASGDMIGHRTMDIPEDEKNDPRRQETVFQSPTDAIKREVNDHLLSMVKLLSLAISENSFHGTAKSNISGKIAIYYHNILCHKIMEPLESLYDKTYGRICVNVFNKTKDMSFEELGIDEPWIRYLNDPSASVNVTGVKRPEVQEGESLYDILQPGLDLVHTLVRETTITGKLKMITKTYRFVGNQVSALKSAASLQDFKSSHDELLTLLIVLFTFLDERDFKRLFIQMYLMEDFKPGCILGGVHDFSLTYFFTAFRYFQDRLPSRHTTLYQR</sequence>
<organism evidence="2 3">
    <name type="scientific">Magallana gigas</name>
    <name type="common">Pacific oyster</name>
    <name type="synonym">Crassostrea gigas</name>
    <dbReference type="NCBI Taxonomy" id="29159"/>
    <lineage>
        <taxon>Eukaryota</taxon>
        <taxon>Metazoa</taxon>
        <taxon>Spiralia</taxon>
        <taxon>Lophotrochozoa</taxon>
        <taxon>Mollusca</taxon>
        <taxon>Bivalvia</taxon>
        <taxon>Autobranchia</taxon>
        <taxon>Pteriomorphia</taxon>
        <taxon>Ostreida</taxon>
        <taxon>Ostreoidea</taxon>
        <taxon>Ostreidae</taxon>
        <taxon>Magallana</taxon>
    </lineage>
</organism>
<evidence type="ECO:0000313" key="2">
    <source>
        <dbReference type="EnsemblMetazoa" id="G28107.1:cds"/>
    </source>
</evidence>
<dbReference type="EnsemblMetazoa" id="G28107.1">
    <property type="protein sequence ID" value="G28107.1:cds"/>
    <property type="gene ID" value="G28107"/>
</dbReference>
<feature type="coiled-coil region" evidence="1">
    <location>
        <begin position="250"/>
        <end position="296"/>
    </location>
</feature>
<evidence type="ECO:0000313" key="3">
    <source>
        <dbReference type="Proteomes" id="UP000005408"/>
    </source>
</evidence>
<proteinExistence type="predicted"/>
<keyword evidence="1" id="KW-0175">Coiled coil</keyword>
<keyword evidence="3" id="KW-1185">Reference proteome</keyword>
<dbReference type="AlphaFoldDB" id="A0A8W8LIH0"/>
<evidence type="ECO:0008006" key="4">
    <source>
        <dbReference type="Google" id="ProtNLM"/>
    </source>
</evidence>
<evidence type="ECO:0000256" key="1">
    <source>
        <dbReference type="SAM" id="Coils"/>
    </source>
</evidence>
<reference evidence="2" key="1">
    <citation type="submission" date="2022-08" db="UniProtKB">
        <authorList>
            <consortium name="EnsemblMetazoa"/>
        </authorList>
    </citation>
    <scope>IDENTIFICATION</scope>
    <source>
        <strain evidence="2">05x7-T-G4-1.051#20</strain>
    </source>
</reference>
<protein>
    <recommendedName>
        <fullName evidence="4">VPS9 domain-containing protein</fullName>
    </recommendedName>
</protein>
<dbReference type="Proteomes" id="UP000005408">
    <property type="component" value="Unassembled WGS sequence"/>
</dbReference>
<accession>A0A8W8LIH0</accession>